<dbReference type="Pfam" id="PF18845">
    <property type="entry name" value="baeRF_family3"/>
    <property type="match status" value="1"/>
</dbReference>
<reference evidence="2" key="1">
    <citation type="submission" date="2016-10" db="EMBL/GenBank/DDBJ databases">
        <authorList>
            <person name="Varghese N."/>
            <person name="Submissions S."/>
        </authorList>
    </citation>
    <scope>NUCLEOTIDE SEQUENCE [LARGE SCALE GENOMIC DNA]</scope>
    <source>
        <strain evidence="2">DSM 3695</strain>
    </source>
</reference>
<gene>
    <name evidence="1" type="ORF">SAMN04488122_3577</name>
</gene>
<name>A0A1I0S4S1_9BACT</name>
<dbReference type="Proteomes" id="UP000199310">
    <property type="component" value="Unassembled WGS sequence"/>
</dbReference>
<dbReference type="RefSeq" id="WP_089897003.1">
    <property type="nucleotide sequence ID" value="NZ_FOJG01000002.1"/>
</dbReference>
<dbReference type="InterPro" id="IPR041289">
    <property type="entry name" value="Bact_RF_family3"/>
</dbReference>
<keyword evidence="2" id="KW-1185">Reference proteome</keyword>
<dbReference type="EMBL" id="FOJG01000002">
    <property type="protein sequence ID" value="SEW49790.1"/>
    <property type="molecule type" value="Genomic_DNA"/>
</dbReference>
<dbReference type="STRING" id="29529.SAMN04488122_3577"/>
<dbReference type="OrthoDB" id="4393931at2"/>
<dbReference type="AlphaFoldDB" id="A0A1I0S4S1"/>
<proteinExistence type="predicted"/>
<organism evidence="1 2">
    <name type="scientific">Chitinophaga arvensicola</name>
    <dbReference type="NCBI Taxonomy" id="29529"/>
    <lineage>
        <taxon>Bacteria</taxon>
        <taxon>Pseudomonadati</taxon>
        <taxon>Bacteroidota</taxon>
        <taxon>Chitinophagia</taxon>
        <taxon>Chitinophagales</taxon>
        <taxon>Chitinophagaceae</taxon>
        <taxon>Chitinophaga</taxon>
    </lineage>
</organism>
<accession>A0A1I0S4S1</accession>
<evidence type="ECO:0000313" key="2">
    <source>
        <dbReference type="Proteomes" id="UP000199310"/>
    </source>
</evidence>
<evidence type="ECO:0008006" key="3">
    <source>
        <dbReference type="Google" id="ProtNLM"/>
    </source>
</evidence>
<sequence length="350" mass="39665">MEQALMTLSQYHGAPAVTILLSTHRTHPDNKQDPIQLKKLTTEAETRLYELYDKREVWPVLDKIKAAEAEINHDYNLESLAIFANTDGVQVFKLPIATTDRVVIGDRFEIRPLLKAWQQQEHYYILTIAKQKIRLLEAYNDTLIREINNADFPLANQYFTTDPMKLQQDAIVDDLLKEYFNVADKKFKPYYHENPLPVILLGDTKSIAYYQEQMDIKNIVIATAPGSYDDTTAHEILKVTFPLIQQHMADKQQGDLNDIEAAQSKQKVLNDLGDIYRAAEAGAAETLYLEKNYFFQGAIDNGTIAESGKPGAEDVSLVVIDTVLSKGGKVVFMDENTLNAYQGIALVTRY</sequence>
<evidence type="ECO:0000313" key="1">
    <source>
        <dbReference type="EMBL" id="SEW49790.1"/>
    </source>
</evidence>
<protein>
    <recommendedName>
        <fullName evidence="3">ERF1 domain-containing protein 3</fullName>
    </recommendedName>
</protein>